<name>A0AAE0GRZ8_9CHLO</name>
<evidence type="ECO:0000313" key="1">
    <source>
        <dbReference type="EMBL" id="KAK3283125.1"/>
    </source>
</evidence>
<protein>
    <submittedName>
        <fullName evidence="1">Uncharacterized protein</fullName>
    </submittedName>
</protein>
<dbReference type="Gene3D" id="1.10.1660.10">
    <property type="match status" value="1"/>
</dbReference>
<gene>
    <name evidence="1" type="ORF">CYMTET_9172</name>
</gene>
<evidence type="ECO:0000313" key="2">
    <source>
        <dbReference type="Proteomes" id="UP001190700"/>
    </source>
</evidence>
<sequence length="841" mass="95791">MTSSFVKLKFATKRLGVTGRVLKNWDAKGLIATVRTPGGTRLFDVDGYLAKKTLEQRRRTDLFGRPMETIRDSTDDVANDDDPTTPPVAATSSLDAWKMEIDAVFKSVHEKSKNNASEFLIHLDKAATWIGFTQKVHAKRHLVANYEEGNDFTIRSPNEHDIYLPHRNAENIYLTGDCFKAICMTANTARGKLVRQYYLSLEKRLRDGDLTLAGEIVHNHDVVNNTKTDVLLRTGAEGIGDSLTTPITSQWERVGADRPDLGKAVTTLIKQTHRFATECVNDNCMRKAVGYGDVANACGLHGGGWKCAKCGIRKVSRKTDDCYRCSGDVCEIENCENRKAGVGAFKTKCRAHGGGYRCARCKFNSVQRKDGVCAPCDAHGQKRLRWQNQVKAWLDDTEDLRCYSYVDEVLPCADNRIRADFWFLTDDHSVVLEVDEQYHASYEATCEIVRQQKVHDQRPEHPLHLGLITTRRTPGNTRLYDVDEFLAKHTEGRLKLLNRKLFVKDAETRDDSLVEAWKTDIEAMFKTVHEKSKQARCNFVIDFDRAYRWVGFTQKVNAKRHLIQTFEEDVDYTMNVDNFAPDITNPIEVHGNREIIMLTADCFKGICMTASTAQGKRVRGYYLDLERRMREGDLTLAAEVVQNYDDVNGVHTRVLLRTDTGAIDGPPEWVTLWKEARGDQKEMGKVMRGIIKAKGVKDPRVYQEVENIHNQSVWNFEGWTRQFLKENGVKVNAAAEAMNKKQLNVREQFSDTFCKKLIDMDAPTAQSIRNLAEEIKLATLPYTNFHELQEYKPKHDEEGNPVPCGKRVRQLESAHRRSLKRLATVERRRALEETETAEAQQ</sequence>
<proteinExistence type="predicted"/>
<reference evidence="1 2" key="1">
    <citation type="journal article" date="2015" name="Genome Biol. Evol.">
        <title>Comparative Genomics of a Bacterivorous Green Alga Reveals Evolutionary Causalities and Consequences of Phago-Mixotrophic Mode of Nutrition.</title>
        <authorList>
            <person name="Burns J.A."/>
            <person name="Paasch A."/>
            <person name="Narechania A."/>
            <person name="Kim E."/>
        </authorList>
    </citation>
    <scope>NUCLEOTIDE SEQUENCE [LARGE SCALE GENOMIC DNA]</scope>
    <source>
        <strain evidence="1 2">PLY_AMNH</strain>
    </source>
</reference>
<organism evidence="1 2">
    <name type="scientific">Cymbomonas tetramitiformis</name>
    <dbReference type="NCBI Taxonomy" id="36881"/>
    <lineage>
        <taxon>Eukaryota</taxon>
        <taxon>Viridiplantae</taxon>
        <taxon>Chlorophyta</taxon>
        <taxon>Pyramimonadophyceae</taxon>
        <taxon>Pyramimonadales</taxon>
        <taxon>Pyramimonadaceae</taxon>
        <taxon>Cymbomonas</taxon>
    </lineage>
</organism>
<accession>A0AAE0GRZ8</accession>
<dbReference type="Proteomes" id="UP001190700">
    <property type="component" value="Unassembled WGS sequence"/>
</dbReference>
<comment type="caution">
    <text evidence="1">The sequence shown here is derived from an EMBL/GenBank/DDBJ whole genome shotgun (WGS) entry which is preliminary data.</text>
</comment>
<dbReference type="AlphaFoldDB" id="A0AAE0GRZ8"/>
<dbReference type="EMBL" id="LGRX02003018">
    <property type="protein sequence ID" value="KAK3283125.1"/>
    <property type="molecule type" value="Genomic_DNA"/>
</dbReference>
<keyword evidence="2" id="KW-1185">Reference proteome</keyword>